<keyword evidence="3" id="KW-0596">Phosphopantetheine</keyword>
<organism evidence="13">
    <name type="scientific">Chitinophaga sancti</name>
    <dbReference type="NCBI Taxonomy" id="1004"/>
    <lineage>
        <taxon>Bacteria</taxon>
        <taxon>Pseudomonadati</taxon>
        <taxon>Bacteroidota</taxon>
        <taxon>Chitinophagia</taxon>
        <taxon>Chitinophagales</taxon>
        <taxon>Chitinophagaceae</taxon>
        <taxon>Chitinophaga</taxon>
    </lineage>
</organism>
<evidence type="ECO:0000256" key="5">
    <source>
        <dbReference type="ARBA" id="ARBA00022553"/>
    </source>
</evidence>
<dbReference type="InterPro" id="IPR016039">
    <property type="entry name" value="Thiolase-like"/>
</dbReference>
<dbReference type="PROSITE" id="PS00012">
    <property type="entry name" value="PHOSPHOPANTETHEINE"/>
    <property type="match status" value="2"/>
</dbReference>
<keyword evidence="7" id="KW-0677">Repeat</keyword>
<evidence type="ECO:0000259" key="12">
    <source>
        <dbReference type="PROSITE" id="PS52019"/>
    </source>
</evidence>
<evidence type="ECO:0000256" key="2">
    <source>
        <dbReference type="ARBA" id="ARBA00004792"/>
    </source>
</evidence>
<dbReference type="InterPro" id="IPR020615">
    <property type="entry name" value="Thiolase_acyl_enz_int_AS"/>
</dbReference>
<dbReference type="InterPro" id="IPR009081">
    <property type="entry name" value="PP-bd_ACP"/>
</dbReference>
<keyword evidence="5" id="KW-0597">Phosphoprotein</keyword>
<feature type="active site" description="Proton acceptor; for dehydratase activity" evidence="9">
    <location>
        <position position="25"/>
    </location>
</feature>
<evidence type="ECO:0000256" key="3">
    <source>
        <dbReference type="ARBA" id="ARBA00022450"/>
    </source>
</evidence>
<dbReference type="InterPro" id="IPR036736">
    <property type="entry name" value="ACP-like_sf"/>
</dbReference>
<dbReference type="Pfam" id="PF02801">
    <property type="entry name" value="Ketoacyl-synt_C"/>
    <property type="match status" value="3"/>
</dbReference>
<dbReference type="SUPFAM" id="SSF47336">
    <property type="entry name" value="ACP-like"/>
    <property type="match status" value="4"/>
</dbReference>
<dbReference type="InterPro" id="IPR050091">
    <property type="entry name" value="PKS_NRPS_Biosynth_Enz"/>
</dbReference>
<dbReference type="PROSITE" id="PS50075">
    <property type="entry name" value="CARRIER"/>
    <property type="match status" value="4"/>
</dbReference>
<evidence type="ECO:0000256" key="6">
    <source>
        <dbReference type="ARBA" id="ARBA00022679"/>
    </source>
</evidence>
<evidence type="ECO:0000256" key="8">
    <source>
        <dbReference type="ARBA" id="ARBA00054155"/>
    </source>
</evidence>
<dbReference type="Gene3D" id="3.30.70.3290">
    <property type="match status" value="1"/>
</dbReference>
<dbReference type="Pfam" id="PF00550">
    <property type="entry name" value="PP-binding"/>
    <property type="match status" value="4"/>
</dbReference>
<dbReference type="Pfam" id="PF14765">
    <property type="entry name" value="PS-DH"/>
    <property type="match status" value="3"/>
</dbReference>
<dbReference type="Gene3D" id="3.10.129.110">
    <property type="entry name" value="Polyketide synthase dehydratase"/>
    <property type="match status" value="3"/>
</dbReference>
<dbReference type="SMART" id="SM00825">
    <property type="entry name" value="PKS_KS"/>
    <property type="match status" value="3"/>
</dbReference>
<dbReference type="PANTHER" id="PTHR43775">
    <property type="entry name" value="FATTY ACID SYNTHASE"/>
    <property type="match status" value="1"/>
</dbReference>
<feature type="domain" description="PKS/mFAS DH" evidence="12">
    <location>
        <begin position="2791"/>
        <end position="3070"/>
    </location>
</feature>
<dbReference type="InterPro" id="IPR018201">
    <property type="entry name" value="Ketoacyl_synth_AS"/>
</dbReference>
<feature type="region of interest" description="N-terminal hotdog fold" evidence="9">
    <location>
        <begin position="3827"/>
        <end position="3947"/>
    </location>
</feature>
<sequence>MRNDMNKTRTFLQEITHSNYIVRDHTVHDVRTLPGVVLLDMIYRLSALAIGTQSIVLQHVLFKQPVVTDTSFDKQLQISFTPAGDHWTVSVKSRKIKNNVLLGEEADDNMECLLFKEINPADAHPFDVTGFMQTATRRWDMDEVYALVRRADIRHRAFMKTLGTVYQAGNRELMALHLGEEAEQFRSNFYAHPAFLDGSTLAGLSAQLTGNGIIMDNTPYIPFMIARFCIRKPLPANVYTYSELKPLPLPGSEPADILHADITLYDESGEVLVEFSDLSAKRIRDPKLIKKLVAPQLSEKQPEKVMVTTDTPVANDRKGIIIQQLQGQIGRLLHTAPAALDIHTGFYDLGLDSAHLLQVVRELEKTVQAQLYPTLLFEYATIQRLAEYLQEHHGAAFLTGATAQVVAEVKNDIVTGESECLQFMPVWHPELAVEVKDNVSINKRVLVLHDVTDHLARFIKAHISDQVIELPVLGEMEIADRIRQQFVGVFGHVKEFLTAQNGPGLLQFITGNDAYSAVFASLLKTAVQEQPAVHAQVISFLQEDIDAAAVVSLINQEATHVQKGCREIRYSHEQQREVKRWTEVTSPAVQQPVFRKGGVYVITGGAGGLGLLTAEHITKQVEAHVILLGRSSLDVSKKQALLSLQNNGSRVEYIAVDISDLAQTFAVFEKIKTDVGNIHGIIHAAGIVKDQFIIRKDISVIDSVWSPKANGIQHIDQASRLHQLDFFVVYSSLSAVAGNPAQSDYGGANAFMDVYCALRNEQVAAGVGSGKTLTINWPLWAGGGMQIDAASAAFMREQTGMVPLPSASGLAMLDRLLQGEERQGIVLYGDVKTVRRYYKDFLIPTTEKAVAAAQQVHTAGTAKEDIAIIGVAGRYPGAETLEEFYYNLLNGVDSISEMPVERWKGYDFGYDITKLYGHGGFLKEIADFDPRFFNISPHQAEIMDPQARLFLQTAWLACEDAGFKPDKIGHHFAGSSEKSVGVFAGIFWSHYELFGAEMSRVGQPAAFGVSAAAIPNMVSYCMNFHGPSMAVDTMCSSALTSIHLAIGSIRNGECNYAIAGGVNLVTHPHKYQFLGQGAFLSSDGRCHSFGEGGDGYVPGEGVGAVLLTSLELAEKEGYPIYGVIKGSAINHVGRTSGPTVPDPVAQAEVIKAALQDAQVDPRTISYLEAHGTGTSLGDPIEIQGLKRAFENWTKEKQFCAIGSSKSNIGHLEAAAGIAALTKLLLQFRHGKLFPTLHADQLNPHIPFKDTPFYVQHGLKDWDRPQIHVAGQDLIVPRRAGLSSFGANGSNAHLIVEEYIPAAQSNEQGNVQTGYLIPLSARDEDRLMAYIRSLYAFVSKQTTNDAADQLKITIREELLKMVSELIHIPTASLDPGQEFFELNADIVQLTTLADQLWQQWGIQLAADVLVRLRSVSEIVDYLLEYHKTILENIFIREGKSAVHDGQLASLAYTLQTGREAMHSRAVFLVRDYASLKRMLSAVIEGQTPAEGYFVDISRKDAAKLMAVMSEDKVRTAVSTWANSGELEKIAALWVAGHPVDWQQLYTATGLPRKINVPGYPFAKEHYWFPYSPSVAPVLNVTQTLPQVTATSPEVPAAFDLLTFEEVWIGRPLSDSTPQPLKRLLCCVEDHEEMVSLSAALQSLLPGISLLFIITDGAAEQADNVFVAGKDKGVAYKAILDQISEQYNTVDGILYTGPGDEAAYEDIFYLLQGILSSGLKTGRLLLEGRYSSALEKCYALSWIGYARSLGFVFPGMDIHVILRAAEEVLSIQTFLGELWHKGSHVVHYENGVRTVPQLEERTTHAAAPLLKQGGTYVVTGGFGGLGLLFSRYLSDNWKANVVMTGRRLLSVEEEKQVAAMQGHDNRVVYVQADVSDAVSMEKVRATARQMTGKISGILHIAGVQGHTAIGDKHYEDFKSVLSAKVRGSQVLDEVFGLETLDFVCYFSSSSAVLGDFGSCDYSVANRFQMSYGALRRAAGFSGVTTVINWPLWREGGMSNGESSSLDLYLKSSGQSYLESALGLSSFEALLSEGDVTRLVMYGDRARICQMPLLSGKTVSSASVIVSANNIARSIETHDGLVAESLLWDLRRQVSELLKLSIDNVETDVNLADFGFDSVSLMELSKRLSAYYNIAITPAVFFGYATLDKLQSFYMTEHQESIHRFYSTENERLKATLPQPVALPPRLKEDELMHAVSPAQGIPEPIAVIGMSGRFPQAANKEIFWQHILEGKSGITEIPAERWDWREYADTASGNVNCKWGAFLDRIDTFDPLFFEISPAEAAQMDPKQRLFLEEAWHALEDGGYMGSRIRGAGCGVYVGVEESEYGFSADDSGRISSNQNAILAARIAYTLDLKGPCMALTAACSSGLVAIHQACQALRTGDCEMALAGGINLLASPMIYLGLGKVDMLSHDGACPVFDQDANGMIPGEAVAVVLLKPLSKAIADGDTIYGTIRATGVNYDGTTNGITAPDPVSQAALIRKVYEQYDIQPRDIQYAISHSVGSKLGDPVEIMGLNNAFNSYTQDKQFCHLNSIKPLIGHTFAASGVVSLVTMLMAMKHQTLPGNHHYKHSNEYIDFNKTPFVVAKDNSTWDRVAGKPRLGIIGTTGINGTNAHAVIEEYIAAVRPSGVNTGQQLFVFSAKSKDSLDAYVAEIKHFISIQQEVSIADIAYTLQTGREAMEYRMACVAGSREELSGQLDAFLSGSKDSAYMSGRIKRNVKKQHAQQGPELKNGHALLQTAKDWLNGELIDWKTLYNGTQPSLVHLPGYVFEKDTFPVPRVSFKSSDRRKKVQSLHPLLHQNISTLAQQQFISHFTGEEAFLADHVINGQKILPGVAYMEMVHTAIGRSITTEEGTVSIHNVIWARPLVADAKGADVYVTLDAKSDNSIDFSIHSFTSEKMIHSKGTVQINALPEKPRIDIASLQQDFTAINRSAQEYYNVYRDMGIVYGPFYQGISRIYKTDQSLLVKLVLEQPEGISDYAMHPGMMDAALHAAIGFSVGADAGDALSLPFALETLRSYRACEQEMWSWIRFSEGDGDNERVRKLDVDICNKEGWVCTSIRGLSLRAVKTEVNVQAPVQRTAQVDKQEHVSIAAPDALLESTIRFLQQQFSVVIKLSADRIEADAPLEKYGIDSVMVMALSEQLEKSFGSLPKTLFFEYQTIDELATYFVRSHQQKLLELTGTTVTPKQAAGGADAQIKYKHKVVAPVPLQKNEEEIAVIGLAGRYPGAVDINAFWENLRNGVDAISEIPADRWDHQQFFDPIKGIPGKTYAKWGGFIDGVSEFDPLFFNISPLEASVIDPQERLFLQCVYNAMEDAGYTRQRLAASGNVGVFAGSMYLEYQLYGVQETMKGRPVVLSGNASSVANRVSYFCNFHGPSLTVDTMCSSSLTALHLACQSLQRGECVVAIAGGVNVSIHPNKYLMLGQGGFASSKGRCESFGVGGDGYVPGEGVGAVLLKPLSRAIADGDHIYGVIRGSAINHGGKTNGYTVPNPQAQSSLISHALQNAGIDARTISYIEAHGTGTSLGDPIEIAGLTKSFREYGDDVQYCAIGSAKSNIGHCESAAGIAGFSKVLLQLQHRELAPSLHAEILNPHIAFNESPFRVQHHLEKWERPEVTIDGHTQQYPLRAGISAFGAGGSNAHILIEEYVQQHTQEPSVDGPFVILLSAKNTARLEEQVARLLDRIRQGSYNDADLPAIAYTLQTGREAMEERLGLIVNSLAELEDLLSEGLSGDRIYRSEETTSGTGFSDLLGHDEIGALTDKWISEHNYEKLLRYWVKGGQVNWALCYTAVHPRRISLPVYPFAKDKYWFPSKDVHVPVLTMAGMPSVLHPLLHQNVSDLSGLKFTTLLDKKAFFLADHVINRNTMLPGVAYLEMALAACNTVSGRTATIAGVSIKHVTWSKPVVVNTPIAITVSLSPDENGETDFTITSGETDAATHCSGTVTLMEEAPALVLDLEEVQAVCSKGVLSGETCYEVYHNAGLAYGPAFQCIQEIYTGEGQALIRLALKEDLWKTMPDFAIHPCIVDAAVQGAIGLNVSVDAHGNTTILPMKSALLFGMQEMEILSACTKEMWAWVRFAEDSGSKVHKLDIDLCDEEGNICIMMKGFSSRIMEQVPEATTVTVPAASGSGYITSAGAYVFAEDVSMLTPVWDPLFPDFDELSPETATRLLLVGCGENELTLIRETYPNAVLFDTQYTDSIQEMTDKLRTFGAPDYIVWFAAPSSFSSVTDETIITDEQKVVHYFFKMIKALLSQGYGHQSIGWTILTRQGQNVSKEEKADPVHASLHGLIGSMAKEHPEWRVRLLDLGYEDNWTVHELFSLPYDTQGNALCGRNGQWFRQELLPVIPPAGEKGLYREGGVYIVIGGNGGIGEVWTEYMIRTYRANIIWIGRRPLNEDISSKLDRLSLNGVRPQYIAADASDRDALDTAYQQIKQEYGVIHGIIHSAVGSLDQSLAKMDEALFYEGLSAKVDISIRLAQVFVNEPLDFVLFFSSIGAFGKALGQSSYATGCNFKDAFARRLAQEWPCAVKIINWGYWGNIGVGGVVPAAFKKRLAQAGIGTIEPGEAMEVLEMLLRGPVDQMAFMKTTITTDTLN</sequence>
<evidence type="ECO:0000256" key="4">
    <source>
        <dbReference type="ARBA" id="ARBA00022490"/>
    </source>
</evidence>
<dbReference type="InterPro" id="IPR006162">
    <property type="entry name" value="Ppantetheine_attach_site"/>
</dbReference>
<dbReference type="InterPro" id="IPR054514">
    <property type="entry name" value="RhiE-like_linker"/>
</dbReference>
<dbReference type="InterPro" id="IPR057326">
    <property type="entry name" value="KR_dom"/>
</dbReference>
<dbReference type="InterPro" id="IPR020806">
    <property type="entry name" value="PKS_PP-bd"/>
</dbReference>
<keyword evidence="6" id="KW-0808">Transferase</keyword>
<feature type="region of interest" description="C-terminal hotdog fold" evidence="9">
    <location>
        <begin position="3961"/>
        <end position="4114"/>
    </location>
</feature>
<feature type="active site" description="Proton donor; for dehydratase activity" evidence="9">
    <location>
        <position position="197"/>
    </location>
</feature>
<feature type="region of interest" description="N-terminal hotdog fold" evidence="9">
    <location>
        <begin position="1"/>
        <end position="123"/>
    </location>
</feature>
<dbReference type="SUPFAM" id="SSF51735">
    <property type="entry name" value="NAD(P)-binding Rossmann-fold domains"/>
    <property type="match status" value="4"/>
</dbReference>
<name>F5B9D6_9BACT</name>
<dbReference type="Gene3D" id="3.40.50.720">
    <property type="entry name" value="NAD(P)-binding Rossmann-like Domain"/>
    <property type="match status" value="3"/>
</dbReference>
<dbReference type="InterPro" id="IPR049551">
    <property type="entry name" value="PKS_DH_C"/>
</dbReference>
<dbReference type="GO" id="GO:0005737">
    <property type="term" value="C:cytoplasm"/>
    <property type="evidence" value="ECO:0007669"/>
    <property type="project" value="UniProtKB-SubCell"/>
</dbReference>
<dbReference type="Pfam" id="PF22336">
    <property type="entry name" value="RhiE-like_linker"/>
    <property type="match status" value="3"/>
</dbReference>
<dbReference type="Pfam" id="PF21089">
    <property type="entry name" value="PKS_DH_N"/>
    <property type="match status" value="3"/>
</dbReference>
<evidence type="ECO:0000259" key="11">
    <source>
        <dbReference type="PROSITE" id="PS52004"/>
    </source>
</evidence>
<reference evidence="13" key="1">
    <citation type="journal article" date="2011" name="Angew. Chem. Int. Ed. Engl.">
        <title>Molecular basis of elansolid biosynthesis: evidence for an unprecedented quinone methide initiated intramolecular diels-alder cycloaddition/macrolactonization.</title>
        <authorList>
            <person name="Dehn R."/>
            <person name="Katsuyama Y."/>
            <person name="Weber A."/>
            <person name="Gerth K."/>
            <person name="Jansen R."/>
            <person name="Steinmetz H."/>
            <person name="Hofle G."/>
            <person name="Muller R."/>
            <person name="Kirschning A."/>
        </authorList>
    </citation>
    <scope>NUCLEOTIDE SEQUENCE</scope>
</reference>
<accession>F5B9D6</accession>
<feature type="active site" description="Proton donor; for dehydratase activity" evidence="9">
    <location>
        <position position="2984"/>
    </location>
</feature>
<protein>
    <submittedName>
        <fullName evidence="13">Polyketide synthase</fullName>
    </submittedName>
</protein>
<dbReference type="InterPro" id="IPR049900">
    <property type="entry name" value="PKS_mFAS_DH"/>
</dbReference>
<feature type="active site" description="Proton acceptor; for dehydratase activity" evidence="9">
    <location>
        <position position="2820"/>
    </location>
</feature>
<gene>
    <name evidence="13" type="primary">elaP</name>
</gene>
<feature type="domain" description="Ketosynthase family 3 (KS3)" evidence="11">
    <location>
        <begin position="2200"/>
        <end position="2616"/>
    </location>
</feature>
<dbReference type="CDD" id="cd00833">
    <property type="entry name" value="PKS"/>
    <property type="match status" value="3"/>
</dbReference>
<evidence type="ECO:0000256" key="1">
    <source>
        <dbReference type="ARBA" id="ARBA00004496"/>
    </source>
</evidence>
<dbReference type="InterPro" id="IPR042104">
    <property type="entry name" value="PKS_dehydratase_sf"/>
</dbReference>
<dbReference type="InterPro" id="IPR036291">
    <property type="entry name" value="NAD(P)-bd_dom_sf"/>
</dbReference>
<dbReference type="InterPro" id="IPR049552">
    <property type="entry name" value="PKS_DH_N"/>
</dbReference>
<evidence type="ECO:0000256" key="9">
    <source>
        <dbReference type="PROSITE-ProRule" id="PRU01363"/>
    </source>
</evidence>
<dbReference type="Gene3D" id="3.40.47.10">
    <property type="match status" value="3"/>
</dbReference>
<evidence type="ECO:0000256" key="7">
    <source>
        <dbReference type="ARBA" id="ARBA00022737"/>
    </source>
</evidence>
<dbReference type="GO" id="GO:0004312">
    <property type="term" value="F:fatty acid synthase activity"/>
    <property type="evidence" value="ECO:0007669"/>
    <property type="project" value="TreeGrafter"/>
</dbReference>
<dbReference type="Pfam" id="PF00109">
    <property type="entry name" value="ketoacyl-synt"/>
    <property type="match status" value="3"/>
</dbReference>
<feature type="active site" description="Proton donor; for dehydratase activity" evidence="9">
    <location>
        <position position="4023"/>
    </location>
</feature>
<dbReference type="InterPro" id="IPR014031">
    <property type="entry name" value="Ketoacyl_synth_C"/>
</dbReference>
<feature type="active site" description="Proton acceptor; for dehydratase activity" evidence="9">
    <location>
        <position position="3856"/>
    </location>
</feature>
<feature type="region of interest" description="N-terminal hotdog fold" evidence="9">
    <location>
        <begin position="2791"/>
        <end position="2910"/>
    </location>
</feature>
<dbReference type="PROSITE" id="PS00606">
    <property type="entry name" value="KS3_1"/>
    <property type="match status" value="1"/>
</dbReference>
<feature type="region of interest" description="C-terminal hotdog fold" evidence="9">
    <location>
        <begin position="2924"/>
        <end position="3070"/>
    </location>
</feature>
<dbReference type="GO" id="GO:0071770">
    <property type="term" value="P:DIM/DIP cell wall layer assembly"/>
    <property type="evidence" value="ECO:0007669"/>
    <property type="project" value="TreeGrafter"/>
</dbReference>
<feature type="domain" description="Ketosynthase family 3 (KS3)" evidence="11">
    <location>
        <begin position="863"/>
        <end position="1297"/>
    </location>
</feature>
<evidence type="ECO:0000313" key="13">
    <source>
        <dbReference type="EMBL" id="AEC04362.1"/>
    </source>
</evidence>
<comment type="function">
    <text evidence="8">Involved in production of the polyketide antibiotic thailandamide.</text>
</comment>
<evidence type="ECO:0000259" key="10">
    <source>
        <dbReference type="PROSITE" id="PS50075"/>
    </source>
</evidence>
<dbReference type="PROSITE" id="PS52004">
    <property type="entry name" value="KS3_2"/>
    <property type="match status" value="3"/>
</dbReference>
<feature type="domain" description="PKS/mFAS DH" evidence="12">
    <location>
        <begin position="1"/>
        <end position="289"/>
    </location>
</feature>
<feature type="region of interest" description="C-terminal hotdog fold" evidence="9">
    <location>
        <begin position="136"/>
        <end position="289"/>
    </location>
</feature>
<dbReference type="GO" id="GO:0004315">
    <property type="term" value="F:3-oxoacyl-[acyl-carrier-protein] synthase activity"/>
    <property type="evidence" value="ECO:0007669"/>
    <property type="project" value="InterPro"/>
</dbReference>
<dbReference type="SMART" id="SM00826">
    <property type="entry name" value="PKS_DH"/>
    <property type="match status" value="2"/>
</dbReference>
<dbReference type="EMBL" id="HQ680975">
    <property type="protein sequence ID" value="AEC04362.1"/>
    <property type="molecule type" value="Genomic_DNA"/>
</dbReference>
<dbReference type="InterPro" id="IPR014030">
    <property type="entry name" value="Ketoacyl_synth_N"/>
</dbReference>
<dbReference type="InterPro" id="IPR020841">
    <property type="entry name" value="PKS_Beta-ketoAc_synthase_dom"/>
</dbReference>
<proteinExistence type="predicted"/>
<dbReference type="PANTHER" id="PTHR43775:SF37">
    <property type="entry name" value="SI:DKEY-61P9.11"/>
    <property type="match status" value="1"/>
</dbReference>
<dbReference type="GO" id="GO:0005886">
    <property type="term" value="C:plasma membrane"/>
    <property type="evidence" value="ECO:0007669"/>
    <property type="project" value="TreeGrafter"/>
</dbReference>
<dbReference type="PROSITE" id="PS00098">
    <property type="entry name" value="THIOLASE_1"/>
    <property type="match status" value="1"/>
</dbReference>
<dbReference type="PROSITE" id="PS52019">
    <property type="entry name" value="PKS_MFAS_DH"/>
    <property type="match status" value="3"/>
</dbReference>
<dbReference type="InterPro" id="IPR020807">
    <property type="entry name" value="PKS_DH"/>
</dbReference>
<feature type="domain" description="Carrier" evidence="10">
    <location>
        <begin position="1344"/>
        <end position="1425"/>
    </location>
</feature>
<dbReference type="FunFam" id="3.40.47.10:FF:000019">
    <property type="entry name" value="Polyketide synthase type I"/>
    <property type="match status" value="1"/>
</dbReference>
<dbReference type="Pfam" id="PF08659">
    <property type="entry name" value="KR"/>
    <property type="match status" value="3"/>
</dbReference>
<dbReference type="SUPFAM" id="SSF53901">
    <property type="entry name" value="Thiolase-like"/>
    <property type="match status" value="3"/>
</dbReference>
<feature type="domain" description="Carrier" evidence="10">
    <location>
        <begin position="312"/>
        <end position="393"/>
    </location>
</feature>
<dbReference type="CDD" id="cd08953">
    <property type="entry name" value="KR_2_SDR_x"/>
    <property type="match status" value="3"/>
</dbReference>
<dbReference type="GO" id="GO:0006633">
    <property type="term" value="P:fatty acid biosynthetic process"/>
    <property type="evidence" value="ECO:0007669"/>
    <property type="project" value="InterPro"/>
</dbReference>
<dbReference type="GO" id="GO:0031177">
    <property type="term" value="F:phosphopantetheine binding"/>
    <property type="evidence" value="ECO:0007669"/>
    <property type="project" value="InterPro"/>
</dbReference>
<feature type="domain" description="PKS/mFAS DH" evidence="12">
    <location>
        <begin position="3827"/>
        <end position="4114"/>
    </location>
</feature>
<comment type="subcellular location">
    <subcellularLocation>
        <location evidence="1">Cytoplasm</location>
    </subcellularLocation>
</comment>
<dbReference type="InterPro" id="IPR013968">
    <property type="entry name" value="PKS_KR"/>
</dbReference>
<dbReference type="SMART" id="SM00823">
    <property type="entry name" value="PKS_PP"/>
    <property type="match status" value="4"/>
</dbReference>
<keyword evidence="4" id="KW-0963">Cytoplasm</keyword>
<feature type="domain" description="Carrier" evidence="10">
    <location>
        <begin position="2078"/>
        <end position="2155"/>
    </location>
</feature>
<dbReference type="SMART" id="SM01294">
    <property type="entry name" value="PKS_PP_betabranch"/>
    <property type="match status" value="1"/>
</dbReference>
<dbReference type="Gene3D" id="1.10.1200.10">
    <property type="entry name" value="ACP-like"/>
    <property type="match status" value="4"/>
</dbReference>
<comment type="pathway">
    <text evidence="2">Antibiotic biosynthesis.</text>
</comment>
<feature type="domain" description="Carrier" evidence="10">
    <location>
        <begin position="3093"/>
        <end position="3169"/>
    </location>
</feature>
<dbReference type="SMART" id="SM00822">
    <property type="entry name" value="PKS_KR"/>
    <property type="match status" value="3"/>
</dbReference>
<feature type="domain" description="Ketosynthase family 3 (KS3)" evidence="11">
    <location>
        <begin position="3210"/>
        <end position="3643"/>
    </location>
</feature>
<dbReference type="Gene3D" id="1.10.1240.100">
    <property type="match status" value="2"/>
</dbReference>